<gene>
    <name evidence="1" type="ORF">SAMN04487924_102285</name>
</gene>
<evidence type="ECO:0000313" key="1">
    <source>
        <dbReference type="EMBL" id="SEA12824.1"/>
    </source>
</evidence>
<accession>A0A1H3YP65</accession>
<dbReference type="Proteomes" id="UP000183040">
    <property type="component" value="Unassembled WGS sequence"/>
</dbReference>
<sequence>MDPKIFLANNLEAFGPSAALPFVFWYSDTPAGSTERINGCLFKCLPRVRSGEVVSLSAETVGCGGGKFYCGFAPMAEHIPNFVSLKERYISTPEEFLSYIGRMGIRLIERPYLNLARVDRIESFEDKEGVLFLASPDVLSGLTAWTFFDNASDDSVSTLFSSGCGSAFTFATLENRRGGRRTFLGGFDPSVRPHLDANELMFAIPMSRFREMYATMRQSCLFDTHAWQKVRDRLQNR</sequence>
<reference evidence="1 2" key="1">
    <citation type="submission" date="2016-10" db="EMBL/GenBank/DDBJ databases">
        <authorList>
            <person name="de Groot N.N."/>
        </authorList>
    </citation>
    <scope>NUCLEOTIDE SEQUENCE [LARGE SCALE GENOMIC DNA]</scope>
    <source>
        <strain evidence="1 2">NLAE-zl-G339</strain>
    </source>
</reference>
<dbReference type="AlphaFoldDB" id="A0A1H3YP65"/>
<proteinExistence type="predicted"/>
<dbReference type="RefSeq" id="WP_074704905.1">
    <property type="nucleotide sequence ID" value="NZ_FNRP01000002.1"/>
</dbReference>
<dbReference type="Pfam" id="PF02596">
    <property type="entry name" value="DUF169"/>
    <property type="match status" value="1"/>
</dbReference>
<dbReference type="InterPro" id="IPR003748">
    <property type="entry name" value="DUF169"/>
</dbReference>
<name>A0A1H3YP65_9BACE</name>
<evidence type="ECO:0000313" key="2">
    <source>
        <dbReference type="Proteomes" id="UP000183040"/>
    </source>
</evidence>
<dbReference type="EMBL" id="FNRP01000002">
    <property type="protein sequence ID" value="SEA12824.1"/>
    <property type="molecule type" value="Genomic_DNA"/>
</dbReference>
<protein>
    <submittedName>
        <fullName evidence="1">Uncharacterized ArCR, COG2043</fullName>
    </submittedName>
</protein>
<organism evidence="1 2">
    <name type="scientific">Bacteroides xylanisolvens</name>
    <dbReference type="NCBI Taxonomy" id="371601"/>
    <lineage>
        <taxon>Bacteria</taxon>
        <taxon>Pseudomonadati</taxon>
        <taxon>Bacteroidota</taxon>
        <taxon>Bacteroidia</taxon>
        <taxon>Bacteroidales</taxon>
        <taxon>Bacteroidaceae</taxon>
        <taxon>Bacteroides</taxon>
    </lineage>
</organism>